<gene>
    <name evidence="2" type="ORF">B0G92_2163</name>
    <name evidence="3" type="ORF">CLV50_1887</name>
</gene>
<evidence type="ECO:0000259" key="1">
    <source>
        <dbReference type="PROSITE" id="PS50042"/>
    </source>
</evidence>
<dbReference type="InterPro" id="IPR000595">
    <property type="entry name" value="cNMP-bd_dom"/>
</dbReference>
<proteinExistence type="predicted"/>
<dbReference type="Proteomes" id="UP000233767">
    <property type="component" value="Unassembled WGS sequence"/>
</dbReference>
<dbReference type="Gene3D" id="2.60.120.10">
    <property type="entry name" value="Jelly Rolls"/>
    <property type="match status" value="1"/>
</dbReference>
<keyword evidence="4" id="KW-1185">Reference proteome</keyword>
<dbReference type="Proteomes" id="UP000275027">
    <property type="component" value="Unassembled WGS sequence"/>
</dbReference>
<evidence type="ECO:0000313" key="5">
    <source>
        <dbReference type="Proteomes" id="UP000275027"/>
    </source>
</evidence>
<dbReference type="Pfam" id="PF00027">
    <property type="entry name" value="cNMP_binding"/>
    <property type="match status" value="1"/>
</dbReference>
<organism evidence="3 5">
    <name type="scientific">Flavobacterium lindanitolerans</name>
    <dbReference type="NCBI Taxonomy" id="428988"/>
    <lineage>
        <taxon>Bacteria</taxon>
        <taxon>Pseudomonadati</taxon>
        <taxon>Bacteroidota</taxon>
        <taxon>Flavobacteriia</taxon>
        <taxon>Flavobacteriales</taxon>
        <taxon>Flavobacteriaceae</taxon>
        <taxon>Flavobacterium</taxon>
    </lineage>
</organism>
<feature type="domain" description="Cyclic nucleotide-binding" evidence="1">
    <location>
        <begin position="12"/>
        <end position="113"/>
    </location>
</feature>
<protein>
    <submittedName>
        <fullName evidence="3">CRP-like cAMP-binding protein</fullName>
    </submittedName>
</protein>
<sequence length="188" mass="21899">MINEAELAQRLGLNADRLKEFLSVSETREFKKNSILFEGNAVCDWLGYIVNGAVRTYCVNDLGEEISFLLQVNGDFFGDYESYITNQKSGFIIKTTLDTEILVFQKKNLDTLIDSDIFWTRFSKTMSDICFLEAKRRIEDLLFYSPEERYQNLLRKSPEIIRKIPQKYISSYLGITAQSLSRIRKRSN</sequence>
<evidence type="ECO:0000313" key="2">
    <source>
        <dbReference type="EMBL" id="PKW20884.1"/>
    </source>
</evidence>
<dbReference type="EMBL" id="RCCB01000011">
    <property type="protein sequence ID" value="RLJ30477.1"/>
    <property type="molecule type" value="Genomic_DNA"/>
</dbReference>
<dbReference type="CDD" id="cd00038">
    <property type="entry name" value="CAP_ED"/>
    <property type="match status" value="1"/>
</dbReference>
<dbReference type="InterPro" id="IPR018490">
    <property type="entry name" value="cNMP-bd_dom_sf"/>
</dbReference>
<accession>A0A497UKM0</accession>
<reference evidence="3 5" key="2">
    <citation type="submission" date="2018-10" db="EMBL/GenBank/DDBJ databases">
        <title>Genomic Encyclopedia of Archaeal and Bacterial Type Strains, Phase II (KMG-II): from individual species to whole genera.</title>
        <authorList>
            <person name="Goeker M."/>
        </authorList>
    </citation>
    <scope>NUCLEOTIDE SEQUENCE [LARGE SCALE GENOMIC DNA]</scope>
    <source>
        <strain evidence="3 5">DSM 21886</strain>
    </source>
</reference>
<name>A0A497UKM0_9FLAO</name>
<evidence type="ECO:0000313" key="3">
    <source>
        <dbReference type="EMBL" id="RLJ30477.1"/>
    </source>
</evidence>
<dbReference type="SUPFAM" id="SSF51206">
    <property type="entry name" value="cAMP-binding domain-like"/>
    <property type="match status" value="1"/>
</dbReference>
<comment type="caution">
    <text evidence="3">The sequence shown here is derived from an EMBL/GenBank/DDBJ whole genome shotgun (WGS) entry which is preliminary data.</text>
</comment>
<reference evidence="2 4" key="1">
    <citation type="submission" date="2017-12" db="EMBL/GenBank/DDBJ databases">
        <title>Genomic Encyclopedia of Type Strains, Phase III (KMG-III): the genomes of soil and plant-associated and newly described type strains.</title>
        <authorList>
            <person name="Whitman W."/>
        </authorList>
    </citation>
    <scope>NUCLEOTIDE SEQUENCE [LARGE SCALE GENOMIC DNA]</scope>
    <source>
        <strain evidence="2 4">IP-10</strain>
    </source>
</reference>
<dbReference type="EMBL" id="PJND01000008">
    <property type="protein sequence ID" value="PKW20884.1"/>
    <property type="molecule type" value="Genomic_DNA"/>
</dbReference>
<dbReference type="InterPro" id="IPR014710">
    <property type="entry name" value="RmlC-like_jellyroll"/>
</dbReference>
<dbReference type="RefSeq" id="WP_101472178.1">
    <property type="nucleotide sequence ID" value="NZ_PJND01000008.1"/>
</dbReference>
<evidence type="ECO:0000313" key="4">
    <source>
        <dbReference type="Proteomes" id="UP000233767"/>
    </source>
</evidence>
<dbReference type="PROSITE" id="PS50042">
    <property type="entry name" value="CNMP_BINDING_3"/>
    <property type="match status" value="1"/>
</dbReference>
<dbReference type="AlphaFoldDB" id="A0A497UKM0"/>